<feature type="signal peptide" evidence="1">
    <location>
        <begin position="1"/>
        <end position="26"/>
    </location>
</feature>
<reference evidence="2 3" key="1">
    <citation type="submission" date="2019-07" db="EMBL/GenBank/DDBJ databases">
        <title>Genome sequencing of 100 strains of the haloalkaliphilic chemolithoautotrophic sulfur-oxidizing bacterium Thioalkalivibrio.</title>
        <authorList>
            <person name="Muyzer G."/>
        </authorList>
    </citation>
    <scope>NUCLEOTIDE SEQUENCE [LARGE SCALE GENOMIC DNA]</scope>
    <source>
        <strain evidence="2 3">ASO4-4</strain>
    </source>
</reference>
<proteinExistence type="predicted"/>
<dbReference type="EMBL" id="VLLC01000011">
    <property type="protein sequence ID" value="TWI72216.1"/>
    <property type="molecule type" value="Genomic_DNA"/>
</dbReference>
<feature type="chain" id="PRO_5022043168" description="FMN-binding protein" evidence="1">
    <location>
        <begin position="27"/>
        <end position="147"/>
    </location>
</feature>
<comment type="caution">
    <text evidence="2">The sequence shown here is derived from an EMBL/GenBank/DDBJ whole genome shotgun (WGS) entry which is preliminary data.</text>
</comment>
<evidence type="ECO:0000313" key="2">
    <source>
        <dbReference type="EMBL" id="TWI72216.1"/>
    </source>
</evidence>
<evidence type="ECO:0000313" key="3">
    <source>
        <dbReference type="Proteomes" id="UP000318307"/>
    </source>
</evidence>
<gene>
    <name evidence="2" type="ORF">LZ24_01622</name>
</gene>
<protein>
    <recommendedName>
        <fullName evidence="4">FMN-binding protein</fullName>
    </recommendedName>
</protein>
<name>A0A562RV39_9BACT</name>
<organism evidence="2 3">
    <name type="scientific">Desulfobotulus alkaliphilus</name>
    <dbReference type="NCBI Taxonomy" id="622671"/>
    <lineage>
        <taxon>Bacteria</taxon>
        <taxon>Pseudomonadati</taxon>
        <taxon>Thermodesulfobacteriota</taxon>
        <taxon>Desulfobacteria</taxon>
        <taxon>Desulfobacterales</taxon>
        <taxon>Desulfobacteraceae</taxon>
        <taxon>Desulfobotulus</taxon>
    </lineage>
</organism>
<dbReference type="Proteomes" id="UP000318307">
    <property type="component" value="Unassembled WGS sequence"/>
</dbReference>
<accession>A0A562RV39</accession>
<dbReference type="OrthoDB" id="8173637at2"/>
<evidence type="ECO:0000256" key="1">
    <source>
        <dbReference type="SAM" id="SignalP"/>
    </source>
</evidence>
<dbReference type="AlphaFoldDB" id="A0A562RV39"/>
<dbReference type="PROSITE" id="PS51257">
    <property type="entry name" value="PROKAR_LIPOPROTEIN"/>
    <property type="match status" value="1"/>
</dbReference>
<sequence>MKKYLIAAMVLMLAAMLGMGCTSKRAVDPALQIHPDGRYRGVYGDGGEQQISIEFHLKDGLLTKLSFRHLQYKGKDYRRAKEGDGDWPVLHQHGMVLAYLEGKPLSAVLDLYNPGNVVADVDGFSGATIRGSKIISAIRDGLNRGIY</sequence>
<keyword evidence="3" id="KW-1185">Reference proteome</keyword>
<keyword evidence="1" id="KW-0732">Signal</keyword>
<dbReference type="RefSeq" id="WP_144684343.1">
    <property type="nucleotide sequence ID" value="NZ_VLLC01000011.1"/>
</dbReference>
<evidence type="ECO:0008006" key="4">
    <source>
        <dbReference type="Google" id="ProtNLM"/>
    </source>
</evidence>